<organism evidence="2 3">
    <name type="scientific">Mediterraneibacter gnavus</name>
    <name type="common">Ruminococcus gnavus</name>
    <dbReference type="NCBI Taxonomy" id="33038"/>
    <lineage>
        <taxon>Bacteria</taxon>
        <taxon>Bacillati</taxon>
        <taxon>Bacillota</taxon>
        <taxon>Clostridia</taxon>
        <taxon>Lachnospirales</taxon>
        <taxon>Lachnospiraceae</taxon>
        <taxon>Mediterraneibacter</taxon>
    </lineage>
</organism>
<sequence length="239" mass="27974">MAVFRVEKDLNYTTMCNYHLRDQSLSLKAKGLLSMLLSLPDSWKYSVRGLAAISREGPDGIMAGLKELEQRGYLERHQTRQMNGRMGQIEYVIFEMPNKKPDPDSPCTENPDPVKPYTEEPDPIKSAEINKDKLNKDRLNKDLSNTDGREGKKQNSLRHFYGMYKNVLLSDEDFEKLKAEFPRDFERRIERLSEYMESSGKHYKSHLATIRSWARRDDRQEKKTGYSAEDYRYEEGESL</sequence>
<reference evidence="2 3" key="1">
    <citation type="submission" date="2018-08" db="EMBL/GenBank/DDBJ databases">
        <title>A genome reference for cultivated species of the human gut microbiota.</title>
        <authorList>
            <person name="Zou Y."/>
            <person name="Xue W."/>
            <person name="Luo G."/>
        </authorList>
    </citation>
    <scope>NUCLEOTIDE SEQUENCE [LARGE SCALE GENOMIC DNA]</scope>
    <source>
        <strain evidence="2 3">AF33-12</strain>
    </source>
</reference>
<proteinExistence type="predicted"/>
<evidence type="ECO:0000313" key="3">
    <source>
        <dbReference type="Proteomes" id="UP000285610"/>
    </source>
</evidence>
<name>A0A415S5G3_MEDGN</name>
<feature type="compositionally biased region" description="Basic and acidic residues" evidence="1">
    <location>
        <begin position="122"/>
        <end position="141"/>
    </location>
</feature>
<protein>
    <submittedName>
        <fullName evidence="2">Helix-turn-helix domain-containing protein</fullName>
    </submittedName>
</protein>
<comment type="caution">
    <text evidence="2">The sequence shown here is derived from an EMBL/GenBank/DDBJ whole genome shotgun (WGS) entry which is preliminary data.</text>
</comment>
<evidence type="ECO:0000256" key="1">
    <source>
        <dbReference type="SAM" id="MobiDB-lite"/>
    </source>
</evidence>
<dbReference type="RefSeq" id="WP_118445214.1">
    <property type="nucleotide sequence ID" value="NZ_JBCPGC010000098.1"/>
</dbReference>
<dbReference type="Proteomes" id="UP000285610">
    <property type="component" value="Unassembled WGS sequence"/>
</dbReference>
<gene>
    <name evidence="2" type="ORF">DWZ50_16810</name>
</gene>
<evidence type="ECO:0000313" key="2">
    <source>
        <dbReference type="EMBL" id="RHM70752.1"/>
    </source>
</evidence>
<accession>A0A415S5G3</accession>
<feature type="region of interest" description="Disordered" evidence="1">
    <location>
        <begin position="97"/>
        <end position="154"/>
    </location>
</feature>
<dbReference type="EMBL" id="QRQE01000058">
    <property type="protein sequence ID" value="RHM70752.1"/>
    <property type="molecule type" value="Genomic_DNA"/>
</dbReference>
<dbReference type="AlphaFoldDB" id="A0A415S5G3"/>
<feature type="region of interest" description="Disordered" evidence="1">
    <location>
        <begin position="214"/>
        <end position="239"/>
    </location>
</feature>